<keyword evidence="3" id="KW-1185">Reference proteome</keyword>
<dbReference type="SUPFAM" id="SSF49313">
    <property type="entry name" value="Cadherin-like"/>
    <property type="match status" value="1"/>
</dbReference>
<dbReference type="GO" id="GO:0005509">
    <property type="term" value="F:calcium ion binding"/>
    <property type="evidence" value="ECO:0007669"/>
    <property type="project" value="InterPro"/>
</dbReference>
<dbReference type="InterPro" id="IPR002126">
    <property type="entry name" value="Cadherin-like_dom"/>
</dbReference>
<dbReference type="GO" id="GO:0007156">
    <property type="term" value="P:homophilic cell adhesion via plasma membrane adhesion molecules"/>
    <property type="evidence" value="ECO:0007669"/>
    <property type="project" value="InterPro"/>
</dbReference>
<feature type="domain" description="Cadherin" evidence="1">
    <location>
        <begin position="57"/>
        <end position="151"/>
    </location>
</feature>
<dbReference type="PROSITE" id="PS50268">
    <property type="entry name" value="CADHERIN_2"/>
    <property type="match status" value="1"/>
</dbReference>
<dbReference type="Gene3D" id="2.60.40.60">
    <property type="entry name" value="Cadherins"/>
    <property type="match status" value="1"/>
</dbReference>
<comment type="caution">
    <text evidence="2">The sequence shown here is derived from an EMBL/GenBank/DDBJ whole genome shotgun (WGS) entry which is preliminary data.</text>
</comment>
<dbReference type="AlphaFoldDB" id="A0A2S7XW12"/>
<dbReference type="GO" id="GO:0016020">
    <property type="term" value="C:membrane"/>
    <property type="evidence" value="ECO:0007669"/>
    <property type="project" value="InterPro"/>
</dbReference>
<gene>
    <name evidence="2" type="ORF">CXB77_00050</name>
</gene>
<dbReference type="CDD" id="cd11304">
    <property type="entry name" value="Cadherin_repeat"/>
    <property type="match status" value="1"/>
</dbReference>
<dbReference type="OrthoDB" id="5593939at2"/>
<evidence type="ECO:0000313" key="2">
    <source>
        <dbReference type="EMBL" id="PQJ97708.1"/>
    </source>
</evidence>
<dbReference type="EMBL" id="PPGH01000001">
    <property type="protein sequence ID" value="PQJ97708.1"/>
    <property type="molecule type" value="Genomic_DNA"/>
</dbReference>
<dbReference type="RefSeq" id="WP_146108616.1">
    <property type="nucleotide sequence ID" value="NZ_PPGH01000001.1"/>
</dbReference>
<evidence type="ECO:0000259" key="1">
    <source>
        <dbReference type="PROSITE" id="PS50268"/>
    </source>
</evidence>
<organism evidence="2 3">
    <name type="scientific">Chromatium okenii</name>
    <dbReference type="NCBI Taxonomy" id="61644"/>
    <lineage>
        <taxon>Bacteria</taxon>
        <taxon>Pseudomonadati</taxon>
        <taxon>Pseudomonadota</taxon>
        <taxon>Gammaproteobacteria</taxon>
        <taxon>Chromatiales</taxon>
        <taxon>Chromatiaceae</taxon>
        <taxon>Chromatium</taxon>
    </lineage>
</organism>
<evidence type="ECO:0000313" key="3">
    <source>
        <dbReference type="Proteomes" id="UP000239936"/>
    </source>
</evidence>
<dbReference type="Proteomes" id="UP000239936">
    <property type="component" value="Unassembled WGS sequence"/>
</dbReference>
<dbReference type="InterPro" id="IPR015919">
    <property type="entry name" value="Cadherin-like_sf"/>
</dbReference>
<accession>A0A2S7XW12</accession>
<proteinExistence type="predicted"/>
<name>A0A2S7XW12_9GAMM</name>
<protein>
    <recommendedName>
        <fullName evidence="1">Cadherin domain-containing protein</fullName>
    </recommendedName>
</protein>
<feature type="non-terminal residue" evidence="2">
    <location>
        <position position="168"/>
    </location>
</feature>
<sequence>MTVNDPAELVAGETITLTIEATDAEGIVGTGTVTVVTEPVEPPNEAPVVDAGSFTVATDGTEVARSRQLIQKGLLLLAITDGNDADGNGVDAFVIDTETGALTVNDPAELVAGETITLTIEATDEAGQVGTGTVTVAVTEPVEPPNEAPVVDAGSFTVATDGTEVGAV</sequence>
<reference evidence="2 3" key="1">
    <citation type="submission" date="2018-01" db="EMBL/GenBank/DDBJ databases">
        <title>The complete genome sequence of Chromatium okenii LaCa, a purple sulfur bacterium with a turbulent life.</title>
        <authorList>
            <person name="Luedin S.M."/>
            <person name="Liechti N."/>
            <person name="Storelli N."/>
            <person name="Danza F."/>
            <person name="Wittwer M."/>
            <person name="Pothier J.F."/>
            <person name="Tonolla M.A."/>
        </authorList>
    </citation>
    <scope>NUCLEOTIDE SEQUENCE [LARGE SCALE GENOMIC DNA]</scope>
    <source>
        <strain evidence="2 3">LaCa</strain>
    </source>
</reference>